<evidence type="ECO:0000313" key="3">
    <source>
        <dbReference type="Proteomes" id="UP001224775"/>
    </source>
</evidence>
<name>A0AAD9DEN7_9STRA</name>
<reference evidence="2" key="1">
    <citation type="submission" date="2023-06" db="EMBL/GenBank/DDBJ databases">
        <title>Survivors Of The Sea: Transcriptome response of Skeletonema marinoi to long-term dormancy.</title>
        <authorList>
            <person name="Pinder M.I.M."/>
            <person name="Kourtchenko O."/>
            <person name="Robertson E.K."/>
            <person name="Larsson T."/>
            <person name="Maumus F."/>
            <person name="Osuna-Cruz C.M."/>
            <person name="Vancaester E."/>
            <person name="Stenow R."/>
            <person name="Vandepoele K."/>
            <person name="Ploug H."/>
            <person name="Bruchert V."/>
            <person name="Godhe A."/>
            <person name="Topel M."/>
        </authorList>
    </citation>
    <scope>NUCLEOTIDE SEQUENCE</scope>
    <source>
        <strain evidence="2">R05AC</strain>
    </source>
</reference>
<dbReference type="Proteomes" id="UP001224775">
    <property type="component" value="Unassembled WGS sequence"/>
</dbReference>
<evidence type="ECO:0000313" key="2">
    <source>
        <dbReference type="EMBL" id="KAK1744866.1"/>
    </source>
</evidence>
<feature type="compositionally biased region" description="Basic and acidic residues" evidence="1">
    <location>
        <begin position="249"/>
        <end position="260"/>
    </location>
</feature>
<proteinExistence type="predicted"/>
<comment type="caution">
    <text evidence="2">The sequence shown here is derived from an EMBL/GenBank/DDBJ whole genome shotgun (WGS) entry which is preliminary data.</text>
</comment>
<organism evidence="2 3">
    <name type="scientific">Skeletonema marinoi</name>
    <dbReference type="NCBI Taxonomy" id="267567"/>
    <lineage>
        <taxon>Eukaryota</taxon>
        <taxon>Sar</taxon>
        <taxon>Stramenopiles</taxon>
        <taxon>Ochrophyta</taxon>
        <taxon>Bacillariophyta</taxon>
        <taxon>Coscinodiscophyceae</taxon>
        <taxon>Thalassiosirophycidae</taxon>
        <taxon>Thalassiosirales</taxon>
        <taxon>Skeletonemataceae</taxon>
        <taxon>Skeletonema</taxon>
        <taxon>Skeletonema marinoi-dohrnii complex</taxon>
    </lineage>
</organism>
<keyword evidence="3" id="KW-1185">Reference proteome</keyword>
<dbReference type="AlphaFoldDB" id="A0AAD9DEN7"/>
<evidence type="ECO:0000256" key="1">
    <source>
        <dbReference type="SAM" id="MobiDB-lite"/>
    </source>
</evidence>
<protein>
    <recommendedName>
        <fullName evidence="4">Helicase-associated domain-containing protein</fullName>
    </recommendedName>
</protein>
<sequence length="357" mass="39517">MSPRTHGAAIANSLASPAIDSAFLMSSTAPITPSKRSTAESALHHMARNTKRGRNDSNTQSDEDNNKSTVSKKRQKKKPAVNARSTIDLQPQLNEQTDVEFVPKGKLEERWLKNFHKWKQSVEKQGLDDTANQSPLPKSWINAQRKEYKAMKQNEKTSMTQSKADLLESAGFTWDAPIRRPRRNNSSSSNNDEDAAAALVSVKSDVSKKQRKSSKGNDVKNDKSVEKSNLSKRTSPRKSRPTQFYHKLLGKEEEGGDEKQSITNTVEQKKDKIQDGPKTNISVSSAKDGDKCRKCGGPKKKGHICTKDKTDEDEKAVESMALLATSSDEKDLPTNKNVKGRKEGAAVAGRKGHSCHY</sequence>
<feature type="region of interest" description="Disordered" evidence="1">
    <location>
        <begin position="175"/>
        <end position="357"/>
    </location>
</feature>
<feature type="compositionally biased region" description="Basic and acidic residues" evidence="1">
    <location>
        <begin position="215"/>
        <end position="226"/>
    </location>
</feature>
<feature type="compositionally biased region" description="Basic residues" evidence="1">
    <location>
        <begin position="294"/>
        <end position="304"/>
    </location>
</feature>
<evidence type="ECO:0008006" key="4">
    <source>
        <dbReference type="Google" id="ProtNLM"/>
    </source>
</evidence>
<accession>A0AAD9DEN7</accession>
<dbReference type="EMBL" id="JATAAI010000006">
    <property type="protein sequence ID" value="KAK1744866.1"/>
    <property type="molecule type" value="Genomic_DNA"/>
</dbReference>
<feature type="compositionally biased region" description="Polar residues" evidence="1">
    <location>
        <begin position="29"/>
        <end position="40"/>
    </location>
</feature>
<feature type="region of interest" description="Disordered" evidence="1">
    <location>
        <begin position="29"/>
        <end position="98"/>
    </location>
</feature>
<gene>
    <name evidence="2" type="ORF">QTG54_004157</name>
</gene>
<feature type="compositionally biased region" description="Polar residues" evidence="1">
    <location>
        <begin position="83"/>
        <end position="96"/>
    </location>
</feature>
<feature type="compositionally biased region" description="Basic residues" evidence="1">
    <location>
        <begin position="70"/>
        <end position="79"/>
    </location>
</feature>